<dbReference type="InterPro" id="IPR027266">
    <property type="entry name" value="TrmE/GcvT-like"/>
</dbReference>
<protein>
    <submittedName>
        <fullName evidence="7">Dimethylglycine dehydrogenase</fullName>
    </submittedName>
</protein>
<dbReference type="SUPFAM" id="SSF54373">
    <property type="entry name" value="FAD-linked reductases, C-terminal domain"/>
    <property type="match status" value="1"/>
</dbReference>
<dbReference type="EMBL" id="LPXO01000001">
    <property type="protein sequence ID" value="KUF12718.1"/>
    <property type="molecule type" value="Genomic_DNA"/>
</dbReference>
<dbReference type="SUPFAM" id="SSF103025">
    <property type="entry name" value="Folate-binding domain"/>
    <property type="match status" value="1"/>
</dbReference>
<evidence type="ECO:0000259" key="3">
    <source>
        <dbReference type="Pfam" id="PF01266"/>
    </source>
</evidence>
<feature type="domain" description="GCVT N-terminal" evidence="4">
    <location>
        <begin position="434"/>
        <end position="704"/>
    </location>
</feature>
<evidence type="ECO:0000256" key="1">
    <source>
        <dbReference type="ARBA" id="ARBA00008609"/>
    </source>
</evidence>
<evidence type="ECO:0000259" key="5">
    <source>
        <dbReference type="Pfam" id="PF08669"/>
    </source>
</evidence>
<dbReference type="InterPro" id="IPR029043">
    <property type="entry name" value="GcvT/YgfZ_C"/>
</dbReference>
<dbReference type="RefSeq" id="WP_058860662.1">
    <property type="nucleotide sequence ID" value="NZ_LPXO01000001.1"/>
</dbReference>
<dbReference type="InterPro" id="IPR032503">
    <property type="entry name" value="FAO_M"/>
</dbReference>
<feature type="domain" description="FAD dependent oxidoreductase central" evidence="6">
    <location>
        <begin position="378"/>
        <end position="432"/>
    </location>
</feature>
<accession>A0A0W7WQ38</accession>
<dbReference type="Pfam" id="PF01571">
    <property type="entry name" value="GCV_T"/>
    <property type="match status" value="1"/>
</dbReference>
<comment type="caution">
    <text evidence="7">The sequence shown here is derived from an EMBL/GenBank/DDBJ whole genome shotgun (WGS) entry which is preliminary data.</text>
</comment>
<dbReference type="Pfam" id="PF01266">
    <property type="entry name" value="DAO"/>
    <property type="match status" value="1"/>
</dbReference>
<dbReference type="Pfam" id="PF16350">
    <property type="entry name" value="FAO_M"/>
    <property type="match status" value="1"/>
</dbReference>
<dbReference type="Gene3D" id="3.50.50.60">
    <property type="entry name" value="FAD/NAD(P)-binding domain"/>
    <property type="match status" value="1"/>
</dbReference>
<evidence type="ECO:0000313" key="8">
    <source>
        <dbReference type="Proteomes" id="UP000054396"/>
    </source>
</evidence>
<dbReference type="InterPro" id="IPR006076">
    <property type="entry name" value="FAD-dep_OxRdtase"/>
</dbReference>
<dbReference type="OrthoDB" id="7156675at2"/>
<proteinExistence type="inferred from homology"/>
<dbReference type="SUPFAM" id="SSF101790">
    <property type="entry name" value="Aminomethyltransferase beta-barrel domain"/>
    <property type="match status" value="1"/>
</dbReference>
<evidence type="ECO:0000313" key="7">
    <source>
        <dbReference type="EMBL" id="KUF12718.1"/>
    </source>
</evidence>
<dbReference type="InterPro" id="IPR036188">
    <property type="entry name" value="FAD/NAD-bd_sf"/>
</dbReference>
<dbReference type="STRING" id="1685382.AVJ23_03105"/>
<sequence length="812" mass="88604">MSDFPSQTRVVIIGGGAVGASCAYHIARAGWDCVLLEKNELTAGSTWHAAGNCPSFSSSWAIMNMQRYSLALYRRLADEVDYPMNYHVTGSIRLAHGPERMLEFERARGMAAAQGMSLEMLQVSDLKDRYPFLETHDLAGALYDADDGDIDPAQLTQALAKGARMAGARIERFCPATGVSRQGGEWIVHTEKGDIRCEKVVNAAGYYAQRVGEWFKPYGGRTVPMAVMSHQYFLTDEIPELQAWAAENGKLPLLRDVDSSYYLRQEKNGLNLGPYERNGRAHWITPDDPMPEDFSFQLYPDDLERLEWYIEDAMARVPLLGTAGVSRVINGPIPYAPDGLPLIGPMPGVPDAFEACVFTFGITQAGGAGKVLAEWVTEGATEWDMWAVDPRRYTGYTDPQYCIDKALEVYGHEYAMHFPHHEWPAARDRRRSALHDRLDAAGAQFGAYNGWERANWFAAPGDDTSEDATLTWDTDGPWQPRVEAECAAVRDGCGVLALSGFTRLAVEGPGARDAVDALTVSRLPRPGRVGLAYFADARGRIVTEMSVIPQSDEAIWLITAAAAQWHDRDLLAAGLPEGVTLSDRSEKYDCLLVTGPTARDVLGPLTDGDLSLPWLSFQEAQVCGRPCVLLRVSFAGELGWEVHCAPADAPAIWDALTGAGAVPFGMYALDSLRIEKGYRAWKGDLSTDYSLLEAGLDRFIDWSKPATVPGMAALQAERQAGPAKSFVTLDVAPGPRDAPYMAPLWQGDAMVGEVTSAARGYRTGRSLALGMLRSDLAAPGTAIEVEIFGTRHPATVTGTGPAWDPANERLRA</sequence>
<organism evidence="7 8">
    <name type="scientific">Pseudoponticoccus marisrubri</name>
    <dbReference type="NCBI Taxonomy" id="1685382"/>
    <lineage>
        <taxon>Bacteria</taxon>
        <taxon>Pseudomonadati</taxon>
        <taxon>Pseudomonadota</taxon>
        <taxon>Alphaproteobacteria</taxon>
        <taxon>Rhodobacterales</taxon>
        <taxon>Roseobacteraceae</taxon>
        <taxon>Pseudoponticoccus</taxon>
    </lineage>
</organism>
<dbReference type="Gene3D" id="3.30.1360.120">
    <property type="entry name" value="Probable tRNA modification gtpase trme, domain 1"/>
    <property type="match status" value="1"/>
</dbReference>
<evidence type="ECO:0000256" key="2">
    <source>
        <dbReference type="ARBA" id="ARBA00023002"/>
    </source>
</evidence>
<dbReference type="Proteomes" id="UP000054396">
    <property type="component" value="Unassembled WGS sequence"/>
</dbReference>
<dbReference type="Gene3D" id="3.30.9.10">
    <property type="entry name" value="D-Amino Acid Oxidase, subunit A, domain 2"/>
    <property type="match status" value="1"/>
</dbReference>
<feature type="domain" description="Aminomethyltransferase C-terminal" evidence="5">
    <location>
        <begin position="724"/>
        <end position="798"/>
    </location>
</feature>
<evidence type="ECO:0000259" key="4">
    <source>
        <dbReference type="Pfam" id="PF01571"/>
    </source>
</evidence>
<feature type="domain" description="FAD dependent oxidoreductase" evidence="3">
    <location>
        <begin position="9"/>
        <end position="375"/>
    </location>
</feature>
<dbReference type="PANTHER" id="PTHR43757:SF2">
    <property type="entry name" value="AMINOMETHYLTRANSFERASE, MITOCHONDRIAL"/>
    <property type="match status" value="1"/>
</dbReference>
<dbReference type="InterPro" id="IPR013977">
    <property type="entry name" value="GcvT_C"/>
</dbReference>
<reference evidence="7 8" key="1">
    <citation type="submission" date="2015-12" db="EMBL/GenBank/DDBJ databases">
        <authorList>
            <person name="Shamseldin A."/>
            <person name="Moawad H."/>
            <person name="Abd El-Rahim W.M."/>
            <person name="Sadowsky M.J."/>
        </authorList>
    </citation>
    <scope>NUCLEOTIDE SEQUENCE [LARGE SCALE GENOMIC DNA]</scope>
    <source>
        <strain evidence="7 8">SJ5A-1</strain>
    </source>
</reference>
<dbReference type="Pfam" id="PF08669">
    <property type="entry name" value="GCV_T_C"/>
    <property type="match status" value="1"/>
</dbReference>
<dbReference type="PANTHER" id="PTHR43757">
    <property type="entry name" value="AMINOMETHYLTRANSFERASE"/>
    <property type="match status" value="1"/>
</dbReference>
<keyword evidence="2" id="KW-0560">Oxidoreductase</keyword>
<name>A0A0W7WQ38_9RHOB</name>
<dbReference type="SUPFAM" id="SSF51905">
    <property type="entry name" value="FAD/NAD(P)-binding domain"/>
    <property type="match status" value="1"/>
</dbReference>
<dbReference type="AlphaFoldDB" id="A0A0W7WQ38"/>
<gene>
    <name evidence="7" type="ORF">AVJ23_03105</name>
</gene>
<dbReference type="InterPro" id="IPR006222">
    <property type="entry name" value="GCVT_N"/>
</dbReference>
<keyword evidence="8" id="KW-1185">Reference proteome</keyword>
<comment type="similarity">
    <text evidence="1">Belongs to the GcvT family.</text>
</comment>
<dbReference type="GO" id="GO:0016491">
    <property type="term" value="F:oxidoreductase activity"/>
    <property type="evidence" value="ECO:0007669"/>
    <property type="project" value="UniProtKB-KW"/>
</dbReference>
<dbReference type="InterPro" id="IPR028896">
    <property type="entry name" value="GcvT/YgfZ/DmdA"/>
</dbReference>
<evidence type="ECO:0000259" key="6">
    <source>
        <dbReference type="Pfam" id="PF16350"/>
    </source>
</evidence>